<name>B8CXJ3_HALOH</name>
<dbReference type="NCBIfam" id="TIGR02856">
    <property type="entry name" value="spore_yqfC"/>
    <property type="match status" value="1"/>
</dbReference>
<organism evidence="1 2">
    <name type="scientific">Halothermothrix orenii (strain H 168 / OCM 544 / DSM 9562)</name>
    <dbReference type="NCBI Taxonomy" id="373903"/>
    <lineage>
        <taxon>Bacteria</taxon>
        <taxon>Bacillati</taxon>
        <taxon>Bacillota</taxon>
        <taxon>Clostridia</taxon>
        <taxon>Halanaerobiales</taxon>
        <taxon>Halothermotrichaceae</taxon>
        <taxon>Halothermothrix</taxon>
    </lineage>
</organism>
<evidence type="ECO:0000313" key="1">
    <source>
        <dbReference type="EMBL" id="ACL70012.1"/>
    </source>
</evidence>
<dbReference type="Pfam" id="PF07873">
    <property type="entry name" value="YabP"/>
    <property type="match status" value="1"/>
</dbReference>
<accession>B8CXJ3</accession>
<dbReference type="STRING" id="373903.Hore_12620"/>
<dbReference type="EMBL" id="CP001098">
    <property type="protein sequence ID" value="ACL70012.1"/>
    <property type="molecule type" value="Genomic_DNA"/>
</dbReference>
<gene>
    <name evidence="1" type="ordered locus">Hore_12620</name>
</gene>
<dbReference type="InterPro" id="IPR022477">
    <property type="entry name" value="Spore_YqfC"/>
</dbReference>
<proteinExistence type="predicted"/>
<dbReference type="AlphaFoldDB" id="B8CXJ3"/>
<protein>
    <submittedName>
        <fullName evidence="1">Sporulation protein YqfC</fullName>
    </submittedName>
</protein>
<dbReference type="eggNOG" id="ENOG5032ZA5">
    <property type="taxonomic scope" value="Bacteria"/>
</dbReference>
<dbReference type="KEGG" id="hor:Hore_12620"/>
<reference evidence="1 2" key="1">
    <citation type="journal article" date="2009" name="PLoS ONE">
        <title>Genome analysis of the anaerobic thermohalophilic bacterium Halothermothrix orenii.</title>
        <authorList>
            <person name="Mavromatis K."/>
            <person name="Ivanova N."/>
            <person name="Anderson I."/>
            <person name="Lykidis A."/>
            <person name="Hooper S.D."/>
            <person name="Sun H."/>
            <person name="Kunin V."/>
            <person name="Lapidus A."/>
            <person name="Hugenholtz P."/>
            <person name="Patel B."/>
            <person name="Kyrpides N.C."/>
        </authorList>
    </citation>
    <scope>NUCLEOTIDE SEQUENCE [LARGE SCALE GENOMIC DNA]</scope>
    <source>
        <strain evidence="2">H 168 / OCM 544 / DSM 9562</strain>
    </source>
</reference>
<dbReference type="Proteomes" id="UP000000719">
    <property type="component" value="Chromosome"/>
</dbReference>
<evidence type="ECO:0000313" key="2">
    <source>
        <dbReference type="Proteomes" id="UP000000719"/>
    </source>
</evidence>
<dbReference type="HOGENOM" id="CLU_161222_2_1_9"/>
<dbReference type="OrthoDB" id="2989236at2"/>
<sequence length="89" mass="10038">MEGLKKQFCDIFELSPEVVLDLPLLMMVGQQKIYLENHKGIALYQADEVKIRVKSGYLIVTGQDLVIEEIQTDHLSLSGKLTGLNYEQG</sequence>
<dbReference type="RefSeq" id="WP_012636196.1">
    <property type="nucleotide sequence ID" value="NC_011899.1"/>
</dbReference>
<dbReference type="InterPro" id="IPR022476">
    <property type="entry name" value="Spore_YabP/YqfC"/>
</dbReference>
<keyword evidence="2" id="KW-1185">Reference proteome</keyword>